<dbReference type="AlphaFoldDB" id="A0A839IIH7"/>
<dbReference type="RefSeq" id="WP_182806889.1">
    <property type="nucleotide sequence ID" value="NZ_JACJFM010000001.1"/>
</dbReference>
<dbReference type="Gene3D" id="3.40.50.1820">
    <property type="entry name" value="alpha/beta hydrolase"/>
    <property type="match status" value="1"/>
</dbReference>
<protein>
    <submittedName>
        <fullName evidence="3">Dienelactone hydrolase family protein</fullName>
    </submittedName>
</protein>
<keyword evidence="3" id="KW-0378">Hydrolase</keyword>
<sequence length="256" mass="28123">MKQAGVVNKVGLLPCIMFALSGNLMAAEGKDVIYQVDGLNYEGFYMPSAQQPEKSPLVLLIHDWDGLTDYEKQRAAMLSDLGYNVFAADLFGQGIRPVEVKDKRQHTGELYKDRNKMRQLMQGAIRKAVDLGADSSNAVAMGYCFGGAAVLELARSGQAMKGFVTFHGGLKTPDGQNYQATQGKLLVLHGTADTAIPMIQFAALATELESSAVAHEMITYSGAPHAFTVFGSPRYREEADQKSWKRFTEFLQQQTR</sequence>
<feature type="signal peptide" evidence="1">
    <location>
        <begin position="1"/>
        <end position="26"/>
    </location>
</feature>
<evidence type="ECO:0000256" key="1">
    <source>
        <dbReference type="SAM" id="SignalP"/>
    </source>
</evidence>
<proteinExistence type="predicted"/>
<feature type="domain" description="Dienelactone hydrolase" evidence="2">
    <location>
        <begin position="49"/>
        <end position="253"/>
    </location>
</feature>
<organism evidence="3 4">
    <name type="scientific">Oceanospirillum sediminis</name>
    <dbReference type="NCBI Taxonomy" id="2760088"/>
    <lineage>
        <taxon>Bacteria</taxon>
        <taxon>Pseudomonadati</taxon>
        <taxon>Pseudomonadota</taxon>
        <taxon>Gammaproteobacteria</taxon>
        <taxon>Oceanospirillales</taxon>
        <taxon>Oceanospirillaceae</taxon>
        <taxon>Oceanospirillum</taxon>
    </lineage>
</organism>
<dbReference type="EMBL" id="JACJFM010000001">
    <property type="protein sequence ID" value="MBB1485133.1"/>
    <property type="molecule type" value="Genomic_DNA"/>
</dbReference>
<dbReference type="Proteomes" id="UP000565262">
    <property type="component" value="Unassembled WGS sequence"/>
</dbReference>
<keyword evidence="1" id="KW-0732">Signal</keyword>
<keyword evidence="4" id="KW-1185">Reference proteome</keyword>
<evidence type="ECO:0000313" key="3">
    <source>
        <dbReference type="EMBL" id="MBB1485133.1"/>
    </source>
</evidence>
<dbReference type="Pfam" id="PF01738">
    <property type="entry name" value="DLH"/>
    <property type="match status" value="1"/>
</dbReference>
<accession>A0A839IIH7</accession>
<feature type="chain" id="PRO_5032484749" evidence="1">
    <location>
        <begin position="27"/>
        <end position="256"/>
    </location>
</feature>
<reference evidence="3 4" key="1">
    <citation type="submission" date="2020-08" db="EMBL/GenBank/DDBJ databases">
        <title>Oceanospirillum sp. nov. isolated from marine sediment.</title>
        <authorList>
            <person name="Ji X."/>
        </authorList>
    </citation>
    <scope>NUCLEOTIDE SEQUENCE [LARGE SCALE GENOMIC DNA]</scope>
    <source>
        <strain evidence="3 4">D5</strain>
    </source>
</reference>
<evidence type="ECO:0000259" key="2">
    <source>
        <dbReference type="Pfam" id="PF01738"/>
    </source>
</evidence>
<dbReference type="InterPro" id="IPR050261">
    <property type="entry name" value="FrsA_esterase"/>
</dbReference>
<dbReference type="PANTHER" id="PTHR22946">
    <property type="entry name" value="DIENELACTONE HYDROLASE DOMAIN-CONTAINING PROTEIN-RELATED"/>
    <property type="match status" value="1"/>
</dbReference>
<dbReference type="InterPro" id="IPR002925">
    <property type="entry name" value="Dienelactn_hydro"/>
</dbReference>
<dbReference type="SUPFAM" id="SSF53474">
    <property type="entry name" value="alpha/beta-Hydrolases"/>
    <property type="match status" value="1"/>
</dbReference>
<comment type="caution">
    <text evidence="3">The sequence shown here is derived from an EMBL/GenBank/DDBJ whole genome shotgun (WGS) entry which is preliminary data.</text>
</comment>
<evidence type="ECO:0000313" key="4">
    <source>
        <dbReference type="Proteomes" id="UP000565262"/>
    </source>
</evidence>
<dbReference type="GO" id="GO:0016787">
    <property type="term" value="F:hydrolase activity"/>
    <property type="evidence" value="ECO:0007669"/>
    <property type="project" value="UniProtKB-KW"/>
</dbReference>
<dbReference type="PANTHER" id="PTHR22946:SF0">
    <property type="entry name" value="DIENELACTONE HYDROLASE DOMAIN-CONTAINING PROTEIN"/>
    <property type="match status" value="1"/>
</dbReference>
<name>A0A839IIH7_9GAMM</name>
<gene>
    <name evidence="3" type="ORF">H4O21_00680</name>
</gene>
<dbReference type="InterPro" id="IPR029058">
    <property type="entry name" value="AB_hydrolase_fold"/>
</dbReference>